<accession>A0A2G9G275</accession>
<reference evidence="2" key="1">
    <citation type="journal article" date="2018" name="Gigascience">
        <title>Genome assembly of the Pink Ipe (Handroanthus impetiginosus, Bignoniaceae), a highly valued, ecologically keystone Neotropical timber forest tree.</title>
        <authorList>
            <person name="Silva-Junior O.B."/>
            <person name="Grattapaglia D."/>
            <person name="Novaes E."/>
            <person name="Collevatti R.G."/>
        </authorList>
    </citation>
    <scope>NUCLEOTIDE SEQUENCE [LARGE SCALE GENOMIC DNA]</scope>
    <source>
        <strain evidence="2">cv. UFG-1</strain>
    </source>
</reference>
<name>A0A2G9G275_9LAMI</name>
<comment type="caution">
    <text evidence="1">The sequence shown here is derived from an EMBL/GenBank/DDBJ whole genome shotgun (WGS) entry which is preliminary data.</text>
</comment>
<protein>
    <submittedName>
        <fullName evidence="1">Uncharacterized protein</fullName>
    </submittedName>
</protein>
<dbReference type="OrthoDB" id="408683at2759"/>
<gene>
    <name evidence="1" type="ORF">CDL12_28111</name>
</gene>
<evidence type="ECO:0000313" key="2">
    <source>
        <dbReference type="Proteomes" id="UP000231279"/>
    </source>
</evidence>
<dbReference type="PANTHER" id="PTHR21027">
    <property type="entry name" value="TRNA-SPLICING ENDONUCLEASE SUBUNIT SEN54"/>
    <property type="match status" value="1"/>
</dbReference>
<dbReference type="InterPro" id="IPR024337">
    <property type="entry name" value="tRNA_splic_suSen54"/>
</dbReference>
<organism evidence="1 2">
    <name type="scientific">Handroanthus impetiginosus</name>
    <dbReference type="NCBI Taxonomy" id="429701"/>
    <lineage>
        <taxon>Eukaryota</taxon>
        <taxon>Viridiplantae</taxon>
        <taxon>Streptophyta</taxon>
        <taxon>Embryophyta</taxon>
        <taxon>Tracheophyta</taxon>
        <taxon>Spermatophyta</taxon>
        <taxon>Magnoliopsida</taxon>
        <taxon>eudicotyledons</taxon>
        <taxon>Gunneridae</taxon>
        <taxon>Pentapetalae</taxon>
        <taxon>asterids</taxon>
        <taxon>lamiids</taxon>
        <taxon>Lamiales</taxon>
        <taxon>Bignoniaceae</taxon>
        <taxon>Crescentiina</taxon>
        <taxon>Tabebuia alliance</taxon>
        <taxon>Handroanthus</taxon>
    </lineage>
</organism>
<sequence length="175" mass="20002">MCCRYLAEIGALDVLNGDDTPLPLSDMYRKLAEDTDRHRCSWGSFQDYRHLKFLGYIVGCHSGPWSMQKKSDSVRDCGSKDNAFISDMFDNLHLGETRSIFDVYPPNSKLYEAIFKLFNPFPGFALCNLNCYPPSKQEIEDLERHCNGRPLKFCIVEHGHASFLSFTKVELPGHP</sequence>
<proteinExistence type="predicted"/>
<dbReference type="Proteomes" id="UP000231279">
    <property type="component" value="Unassembled WGS sequence"/>
</dbReference>
<dbReference type="GO" id="GO:0000214">
    <property type="term" value="C:tRNA-intron endonuclease complex"/>
    <property type="evidence" value="ECO:0007669"/>
    <property type="project" value="TreeGrafter"/>
</dbReference>
<dbReference type="GO" id="GO:0000379">
    <property type="term" value="P:tRNA-type intron splice site recognition and cleavage"/>
    <property type="evidence" value="ECO:0007669"/>
    <property type="project" value="TreeGrafter"/>
</dbReference>
<dbReference type="EMBL" id="NKXS01007617">
    <property type="protein sequence ID" value="PIM99397.1"/>
    <property type="molecule type" value="Genomic_DNA"/>
</dbReference>
<dbReference type="AlphaFoldDB" id="A0A2G9G275"/>
<dbReference type="STRING" id="429701.A0A2G9G275"/>
<dbReference type="PANTHER" id="PTHR21027:SF1">
    <property type="entry name" value="TRNA-SPLICING ENDONUCLEASE SUBUNIT SEN54"/>
    <property type="match status" value="1"/>
</dbReference>
<keyword evidence="2" id="KW-1185">Reference proteome</keyword>
<evidence type="ECO:0000313" key="1">
    <source>
        <dbReference type="EMBL" id="PIM99397.1"/>
    </source>
</evidence>